<feature type="region of interest" description="Disordered" evidence="1">
    <location>
        <begin position="205"/>
        <end position="247"/>
    </location>
</feature>
<dbReference type="InterPro" id="IPR053194">
    <property type="entry name" value="tRNA_methyltr_O"/>
</dbReference>
<protein>
    <recommendedName>
        <fullName evidence="2">Formylmethanofuran dehydrogenase subunit E domain-containing protein</fullName>
    </recommendedName>
</protein>
<proteinExistence type="predicted"/>
<dbReference type="Proteomes" id="UP001058003">
    <property type="component" value="Chromosome"/>
</dbReference>
<dbReference type="EMBL" id="CP073767">
    <property type="protein sequence ID" value="UWZ50801.1"/>
    <property type="molecule type" value="Genomic_DNA"/>
</dbReference>
<evidence type="ECO:0000313" key="4">
    <source>
        <dbReference type="Proteomes" id="UP001058003"/>
    </source>
</evidence>
<dbReference type="KEGG" id="daur:Daura_28750"/>
<dbReference type="InterPro" id="IPR003814">
    <property type="entry name" value="FmdEsu_dom"/>
</dbReference>
<feature type="compositionally biased region" description="Basic residues" evidence="1">
    <location>
        <begin position="238"/>
        <end position="247"/>
    </location>
</feature>
<dbReference type="RefSeq" id="WP_052386395.1">
    <property type="nucleotide sequence ID" value="NZ_CP073767.1"/>
</dbReference>
<accession>A0A9Q9MFN8</accession>
<organism evidence="3 4">
    <name type="scientific">Dactylosporangium aurantiacum</name>
    <dbReference type="NCBI Taxonomy" id="35754"/>
    <lineage>
        <taxon>Bacteria</taxon>
        <taxon>Bacillati</taxon>
        <taxon>Actinomycetota</taxon>
        <taxon>Actinomycetes</taxon>
        <taxon>Micromonosporales</taxon>
        <taxon>Micromonosporaceae</taxon>
        <taxon>Dactylosporangium</taxon>
    </lineage>
</organism>
<dbReference type="SUPFAM" id="SSF143555">
    <property type="entry name" value="FwdE-like"/>
    <property type="match status" value="1"/>
</dbReference>
<dbReference type="Gene3D" id="3.30.1330.130">
    <property type="match status" value="1"/>
</dbReference>
<evidence type="ECO:0000256" key="1">
    <source>
        <dbReference type="SAM" id="MobiDB-lite"/>
    </source>
</evidence>
<sequence>MTTLNDRYPEIVRFHGHECPGASVGARIAEVALARFGRHDTGNEVVAISETDACAIDAVQVLTGCTYGKRNLVHQDNGKNVFTFWRRGDAVGIRVSARPGGDAYRDEATWALAEKIEAGVASPQERAAFTVAQQARTARILAAPVEELLLVEEITGDVPTVKAVRPTEACEDCGDQTSVATLHNHRGRMVCPACHLAAHGGVLPPDHGHHGHDHAHPRAHAHAHAHPQSPQDNGHAHAGAHPHPHHH</sequence>
<evidence type="ECO:0000259" key="2">
    <source>
        <dbReference type="Pfam" id="PF02663"/>
    </source>
</evidence>
<feature type="compositionally biased region" description="Basic residues" evidence="1">
    <location>
        <begin position="209"/>
        <end position="225"/>
    </location>
</feature>
<dbReference type="Pfam" id="PF02663">
    <property type="entry name" value="FmdE"/>
    <property type="match status" value="1"/>
</dbReference>
<reference evidence="3" key="1">
    <citation type="submission" date="2021-04" db="EMBL/GenBank/DDBJ databases">
        <title>Dactylosporangium aurantiacum NRRL B-8018 full assembly.</title>
        <authorList>
            <person name="Hartkoorn R.C."/>
            <person name="Beaudoing E."/>
            <person name="Hot D."/>
        </authorList>
    </citation>
    <scope>NUCLEOTIDE SEQUENCE</scope>
    <source>
        <strain evidence="3">NRRL B-8018</strain>
    </source>
</reference>
<dbReference type="AlphaFoldDB" id="A0A9Q9MFN8"/>
<name>A0A9Q9MFN8_9ACTN</name>
<dbReference type="PANTHER" id="PTHR39418:SF1">
    <property type="entry name" value="DEHYDROGENASE"/>
    <property type="match status" value="1"/>
</dbReference>
<gene>
    <name evidence="3" type="ORF">Daura_28750</name>
</gene>
<evidence type="ECO:0000313" key="3">
    <source>
        <dbReference type="EMBL" id="UWZ50801.1"/>
    </source>
</evidence>
<feature type="domain" description="Formylmethanofuran dehydrogenase subunit E" evidence="2">
    <location>
        <begin position="14"/>
        <end position="149"/>
    </location>
</feature>
<dbReference type="PANTHER" id="PTHR39418">
    <property type="entry name" value="DEHYDROGENASE-RELATED"/>
    <property type="match status" value="1"/>
</dbReference>
<keyword evidence="4" id="KW-1185">Reference proteome</keyword>